<comment type="caution">
    <text evidence="10">The sequence shown here is derived from an EMBL/GenBank/DDBJ whole genome shotgun (WGS) entry which is preliminary data.</text>
</comment>
<feature type="transmembrane region" description="Helical" evidence="8">
    <location>
        <begin position="287"/>
        <end position="309"/>
    </location>
</feature>
<sequence length="491" mass="52284">MAASAVGTIAFVLAWAGSSVPSAWRDESATVSAATRSLPQLLDLVGEVDAVHAVYYLLMHGWFEVVGVHDWSLRLPGAAAVGLAVGATVVLGTRLATLRTGVLAGVVLAANPQALWSATEARSYAWLLLLSVTLAGVLLRALTGGRRRWWVAFAVLTALTVGMFVYQALVVLALGVAVLIQPVWRRSWRRFALAASAGVLAAAPVALVGVSQRAQVDWLPRIGLQTLDDVAVNQWVAGNQWSAAPVWLPYVLAAVCWALVVLAVVRARRGVPATRPEDPPRPPDGRLATLCLPWLVVPTLVLVGISLVVPAYFDRYVIASVPAFALLVGAGLASLRPWLAGVLVVVLVACAVPTYLAQRAPESKGTDWHAVSVELDERARPGDGVLFVDRPDGAQRANRAVLRLYPDRTSGLVDVALTTSAERLGSFQDDLVAPTELGPRVASLDRLWVVVDRPYAQGAGSADRAAVDDLGLVGTLVYDGTLDELWLYERP</sequence>
<dbReference type="Proteomes" id="UP000230842">
    <property type="component" value="Unassembled WGS sequence"/>
</dbReference>
<feature type="transmembrane region" description="Helical" evidence="8">
    <location>
        <begin position="315"/>
        <end position="333"/>
    </location>
</feature>
<evidence type="ECO:0000256" key="5">
    <source>
        <dbReference type="ARBA" id="ARBA00022692"/>
    </source>
</evidence>
<evidence type="ECO:0000313" key="10">
    <source>
        <dbReference type="EMBL" id="PJJ56877.1"/>
    </source>
</evidence>
<feature type="transmembrane region" description="Helical" evidence="8">
    <location>
        <begin position="71"/>
        <end position="91"/>
    </location>
</feature>
<dbReference type="EMBL" id="PGEZ01000001">
    <property type="protein sequence ID" value="PJJ56877.1"/>
    <property type="molecule type" value="Genomic_DNA"/>
</dbReference>
<keyword evidence="4 10" id="KW-0808">Transferase</keyword>
<organism evidence="10 11">
    <name type="scientific">Mumia flava</name>
    <dbReference type="NCBI Taxonomy" id="1348852"/>
    <lineage>
        <taxon>Bacteria</taxon>
        <taxon>Bacillati</taxon>
        <taxon>Actinomycetota</taxon>
        <taxon>Actinomycetes</taxon>
        <taxon>Propionibacteriales</taxon>
        <taxon>Nocardioidaceae</taxon>
        <taxon>Mumia</taxon>
    </lineage>
</organism>
<evidence type="ECO:0000256" key="4">
    <source>
        <dbReference type="ARBA" id="ARBA00022679"/>
    </source>
</evidence>
<accession>A0A2M9BFZ4</accession>
<dbReference type="PANTHER" id="PTHR33908">
    <property type="entry name" value="MANNOSYLTRANSFERASE YKCB-RELATED"/>
    <property type="match status" value="1"/>
</dbReference>
<evidence type="ECO:0000256" key="2">
    <source>
        <dbReference type="ARBA" id="ARBA00022475"/>
    </source>
</evidence>
<feature type="transmembrane region" description="Helical" evidence="8">
    <location>
        <begin position="124"/>
        <end position="143"/>
    </location>
</feature>
<keyword evidence="11" id="KW-1185">Reference proteome</keyword>
<dbReference type="OrthoDB" id="3822314at2"/>
<evidence type="ECO:0000256" key="8">
    <source>
        <dbReference type="SAM" id="Phobius"/>
    </source>
</evidence>
<dbReference type="GO" id="GO:0010041">
    <property type="term" value="P:response to iron(III) ion"/>
    <property type="evidence" value="ECO:0007669"/>
    <property type="project" value="TreeGrafter"/>
</dbReference>
<proteinExistence type="predicted"/>
<dbReference type="PANTHER" id="PTHR33908:SF3">
    <property type="entry name" value="UNDECAPRENYL PHOSPHATE-ALPHA-4-AMINO-4-DEOXY-L-ARABINOSE ARABINOSYL TRANSFERASE"/>
    <property type="match status" value="1"/>
</dbReference>
<dbReference type="Pfam" id="PF13231">
    <property type="entry name" value="PMT_2"/>
    <property type="match status" value="1"/>
</dbReference>
<feature type="transmembrane region" description="Helical" evidence="8">
    <location>
        <begin position="191"/>
        <end position="210"/>
    </location>
</feature>
<dbReference type="RefSeq" id="WP_100414507.1">
    <property type="nucleotide sequence ID" value="NZ_PGEZ01000001.1"/>
</dbReference>
<evidence type="ECO:0000259" key="9">
    <source>
        <dbReference type="Pfam" id="PF13231"/>
    </source>
</evidence>
<dbReference type="GO" id="GO:0009103">
    <property type="term" value="P:lipopolysaccharide biosynthetic process"/>
    <property type="evidence" value="ECO:0007669"/>
    <property type="project" value="UniProtKB-ARBA"/>
</dbReference>
<feature type="transmembrane region" description="Helical" evidence="8">
    <location>
        <begin position="247"/>
        <end position="267"/>
    </location>
</feature>
<name>A0A2M9BFZ4_9ACTN</name>
<protein>
    <submittedName>
        <fullName evidence="10">Mannosyltransferase</fullName>
    </submittedName>
</protein>
<feature type="transmembrane region" description="Helical" evidence="8">
    <location>
        <begin position="149"/>
        <end position="179"/>
    </location>
</feature>
<keyword evidence="2" id="KW-1003">Cell membrane</keyword>
<dbReference type="GO" id="GO:0005886">
    <property type="term" value="C:plasma membrane"/>
    <property type="evidence" value="ECO:0007669"/>
    <property type="project" value="UniProtKB-SubCell"/>
</dbReference>
<gene>
    <name evidence="10" type="ORF">CLV56_1091</name>
</gene>
<evidence type="ECO:0000256" key="1">
    <source>
        <dbReference type="ARBA" id="ARBA00004651"/>
    </source>
</evidence>
<dbReference type="AlphaFoldDB" id="A0A2M9BFZ4"/>
<dbReference type="InterPro" id="IPR038731">
    <property type="entry name" value="RgtA/B/C-like"/>
</dbReference>
<comment type="subcellular location">
    <subcellularLocation>
        <location evidence="1">Cell membrane</location>
        <topology evidence="1">Multi-pass membrane protein</topology>
    </subcellularLocation>
</comment>
<keyword evidence="5 8" id="KW-0812">Transmembrane</keyword>
<keyword evidence="7 8" id="KW-0472">Membrane</keyword>
<feature type="domain" description="Glycosyltransferase RgtA/B/C/D-like" evidence="9">
    <location>
        <begin position="55"/>
        <end position="206"/>
    </location>
</feature>
<dbReference type="InterPro" id="IPR050297">
    <property type="entry name" value="LipidA_mod_glycosyltrf_83"/>
</dbReference>
<evidence type="ECO:0000256" key="3">
    <source>
        <dbReference type="ARBA" id="ARBA00022676"/>
    </source>
</evidence>
<reference evidence="10 11" key="1">
    <citation type="submission" date="2017-11" db="EMBL/GenBank/DDBJ databases">
        <title>Genomic Encyclopedia of Archaeal and Bacterial Type Strains, Phase II (KMG-II): From Individual Species to Whole Genera.</title>
        <authorList>
            <person name="Goeker M."/>
        </authorList>
    </citation>
    <scope>NUCLEOTIDE SEQUENCE [LARGE SCALE GENOMIC DNA]</scope>
    <source>
        <strain evidence="10 11">DSM 27763</strain>
    </source>
</reference>
<feature type="transmembrane region" description="Helical" evidence="8">
    <location>
        <begin position="338"/>
        <end position="356"/>
    </location>
</feature>
<keyword evidence="6 8" id="KW-1133">Transmembrane helix</keyword>
<keyword evidence="3 10" id="KW-0328">Glycosyltransferase</keyword>
<evidence type="ECO:0000256" key="7">
    <source>
        <dbReference type="ARBA" id="ARBA00023136"/>
    </source>
</evidence>
<dbReference type="GO" id="GO:0016763">
    <property type="term" value="F:pentosyltransferase activity"/>
    <property type="evidence" value="ECO:0007669"/>
    <property type="project" value="TreeGrafter"/>
</dbReference>
<evidence type="ECO:0000256" key="6">
    <source>
        <dbReference type="ARBA" id="ARBA00022989"/>
    </source>
</evidence>
<evidence type="ECO:0000313" key="11">
    <source>
        <dbReference type="Proteomes" id="UP000230842"/>
    </source>
</evidence>